<evidence type="ECO:0000313" key="3">
    <source>
        <dbReference type="Proteomes" id="UP000587942"/>
    </source>
</evidence>
<comment type="caution">
    <text evidence="2">The sequence shown here is derived from an EMBL/GenBank/DDBJ whole genome shotgun (WGS) entry which is preliminary data.</text>
</comment>
<dbReference type="AlphaFoldDB" id="A0A846TBM5"/>
<dbReference type="EMBL" id="JAAVUM010000006">
    <property type="protein sequence ID" value="NKE05953.1"/>
    <property type="molecule type" value="Genomic_DNA"/>
</dbReference>
<evidence type="ECO:0000313" key="2">
    <source>
        <dbReference type="EMBL" id="NKE05953.1"/>
    </source>
</evidence>
<dbReference type="CDD" id="cd02511">
    <property type="entry name" value="Beta4Glucosyltransferase"/>
    <property type="match status" value="1"/>
</dbReference>
<dbReference type="InterPro" id="IPR001173">
    <property type="entry name" value="Glyco_trans_2-like"/>
</dbReference>
<dbReference type="InterPro" id="IPR029044">
    <property type="entry name" value="Nucleotide-diphossugar_trans"/>
</dbReference>
<dbReference type="RefSeq" id="WP_167832382.1">
    <property type="nucleotide sequence ID" value="NZ_JAAVUM010000006.1"/>
</dbReference>
<dbReference type="SMART" id="SM00028">
    <property type="entry name" value="TPR"/>
    <property type="match status" value="3"/>
</dbReference>
<dbReference type="SUPFAM" id="SSF53448">
    <property type="entry name" value="Nucleotide-diphospho-sugar transferases"/>
    <property type="match status" value="1"/>
</dbReference>
<dbReference type="Gene3D" id="1.25.40.10">
    <property type="entry name" value="Tetratricopeptide repeat domain"/>
    <property type="match status" value="2"/>
</dbReference>
<reference evidence="2 3" key="1">
    <citation type="submission" date="2020-03" db="EMBL/GenBank/DDBJ databases">
        <authorList>
            <person name="Sun Q."/>
        </authorList>
    </citation>
    <scope>NUCLEOTIDE SEQUENCE [LARGE SCALE GENOMIC DNA]</scope>
    <source>
        <strain evidence="2 3">KACC 21451</strain>
    </source>
</reference>
<keyword evidence="2" id="KW-0808">Transferase</keyword>
<protein>
    <submittedName>
        <fullName evidence="2">Glycosyltransferase family 2 protein</fullName>
    </submittedName>
</protein>
<accession>A0A846TBM5</accession>
<dbReference type="InterPro" id="IPR019734">
    <property type="entry name" value="TPR_rpt"/>
</dbReference>
<sequence>MATISLCMIVKNEEEVLGNCLNSVQEICDEIVIVDTGSTDRTKEIARQFTDKVLDFEWIEDFSAARNFAFSNATMEYILWLDADDILLPADQQKFKKLKTSLNTDFDAVSMIYVILRDEFGNPTFHYRRNRLVKRSKNFKWIGPVHEYLDVSGNILSSDISVEHKKDEKRSTGQSSDRNLRIYENRIKRGEEFSPRDLYYYANELRDHRKYDKAIIYYNEFLGGKKGWVEDNIRACLNLADCHVHRGEKDEEMEALLKSLSYDAPRPEPCCRIGDLFKAKRDYQTAVFWYTTATQMSKDTAGFQNQAYLTWYPHLQLCVCHWELGNVEKSVEHNQNAKKYRPDDKQVLFNEKFFNDFLKSKKGKK</sequence>
<dbReference type="SUPFAM" id="SSF48452">
    <property type="entry name" value="TPR-like"/>
    <property type="match status" value="1"/>
</dbReference>
<name>A0A846TBM5_9BACI</name>
<dbReference type="PANTHER" id="PTHR43630">
    <property type="entry name" value="POLY-BETA-1,6-N-ACETYL-D-GLUCOSAMINE SYNTHASE"/>
    <property type="match status" value="1"/>
</dbReference>
<dbReference type="Gene3D" id="3.90.550.10">
    <property type="entry name" value="Spore Coat Polysaccharide Biosynthesis Protein SpsA, Chain A"/>
    <property type="match status" value="1"/>
</dbReference>
<dbReference type="InterPro" id="IPR011990">
    <property type="entry name" value="TPR-like_helical_dom_sf"/>
</dbReference>
<gene>
    <name evidence="2" type="ORF">GWK17_10820</name>
</gene>
<feature type="domain" description="Glycosyltransferase 2-like" evidence="1">
    <location>
        <begin position="5"/>
        <end position="123"/>
    </location>
</feature>
<dbReference type="GO" id="GO:0016740">
    <property type="term" value="F:transferase activity"/>
    <property type="evidence" value="ECO:0007669"/>
    <property type="project" value="UniProtKB-KW"/>
</dbReference>
<dbReference type="PANTHER" id="PTHR43630:SF2">
    <property type="entry name" value="GLYCOSYLTRANSFERASE"/>
    <property type="match status" value="1"/>
</dbReference>
<proteinExistence type="predicted"/>
<evidence type="ECO:0000259" key="1">
    <source>
        <dbReference type="Pfam" id="PF00535"/>
    </source>
</evidence>
<dbReference type="Proteomes" id="UP000587942">
    <property type="component" value="Unassembled WGS sequence"/>
</dbReference>
<organism evidence="2 3">
    <name type="scientific">Mesobacillus selenatarsenatis</name>
    <dbReference type="NCBI Taxonomy" id="388741"/>
    <lineage>
        <taxon>Bacteria</taxon>
        <taxon>Bacillati</taxon>
        <taxon>Bacillota</taxon>
        <taxon>Bacilli</taxon>
        <taxon>Bacillales</taxon>
        <taxon>Bacillaceae</taxon>
        <taxon>Mesobacillus</taxon>
    </lineage>
</organism>
<dbReference type="Pfam" id="PF00535">
    <property type="entry name" value="Glycos_transf_2"/>
    <property type="match status" value="1"/>
</dbReference>
<dbReference type="Pfam" id="PF13181">
    <property type="entry name" value="TPR_8"/>
    <property type="match status" value="2"/>
</dbReference>